<reference evidence="1" key="1">
    <citation type="submission" date="2019-01" db="EMBL/GenBank/DDBJ databases">
        <title>Colletotrichum abscissum LGMF1257.</title>
        <authorList>
            <person name="Baroncelli R."/>
        </authorList>
    </citation>
    <scope>NUCLEOTIDE SEQUENCE</scope>
    <source>
        <strain evidence="1">Ca142</strain>
    </source>
</reference>
<evidence type="ECO:0000313" key="2">
    <source>
        <dbReference type="Proteomes" id="UP001056436"/>
    </source>
</evidence>
<keyword evidence="2" id="KW-1185">Reference proteome</keyword>
<protein>
    <submittedName>
        <fullName evidence="1">Uncharacterized protein</fullName>
    </submittedName>
</protein>
<feature type="non-terminal residue" evidence="1">
    <location>
        <position position="1"/>
    </location>
</feature>
<organism evidence="1 2">
    <name type="scientific">Colletotrichum abscissum</name>
    <dbReference type="NCBI Taxonomy" id="1671311"/>
    <lineage>
        <taxon>Eukaryota</taxon>
        <taxon>Fungi</taxon>
        <taxon>Dikarya</taxon>
        <taxon>Ascomycota</taxon>
        <taxon>Pezizomycotina</taxon>
        <taxon>Sordariomycetes</taxon>
        <taxon>Hypocreomycetidae</taxon>
        <taxon>Glomerellales</taxon>
        <taxon>Glomerellaceae</taxon>
        <taxon>Colletotrichum</taxon>
        <taxon>Colletotrichum acutatum species complex</taxon>
    </lineage>
</organism>
<dbReference type="AlphaFoldDB" id="A0A9P9X3T4"/>
<name>A0A9P9X3T4_9PEZI</name>
<evidence type="ECO:0000313" key="1">
    <source>
        <dbReference type="EMBL" id="KAI3535297.1"/>
    </source>
</evidence>
<sequence>NTAHKYPPFVSTLVHCDLHLPSKGTAPQPTSTHFSLQPLGHFGIDLFHHKRDQALTRRSCRQTSANLSLSLPPSLKARPHSYPLFGHPP</sequence>
<gene>
    <name evidence="1" type="ORF">CABS02_12952</name>
</gene>
<proteinExistence type="predicted"/>
<accession>A0A9P9X3T4</accession>
<dbReference type="EMBL" id="SDAQ01000135">
    <property type="protein sequence ID" value="KAI3535297.1"/>
    <property type="molecule type" value="Genomic_DNA"/>
</dbReference>
<comment type="caution">
    <text evidence="1">The sequence shown here is derived from an EMBL/GenBank/DDBJ whole genome shotgun (WGS) entry which is preliminary data.</text>
</comment>
<dbReference type="Proteomes" id="UP001056436">
    <property type="component" value="Unassembled WGS sequence"/>
</dbReference>